<evidence type="ECO:0000256" key="3">
    <source>
        <dbReference type="ARBA" id="ARBA00022448"/>
    </source>
</evidence>
<dbReference type="InterPro" id="IPR050298">
    <property type="entry name" value="Gram-neg_bact_OMP"/>
</dbReference>
<dbReference type="GO" id="GO:0009279">
    <property type="term" value="C:cell outer membrane"/>
    <property type="evidence" value="ECO:0007669"/>
    <property type="project" value="UniProtKB-SubCell"/>
</dbReference>
<comment type="subunit">
    <text evidence="2">Homotrimer.</text>
</comment>
<dbReference type="GO" id="GO:0046930">
    <property type="term" value="C:pore complex"/>
    <property type="evidence" value="ECO:0007669"/>
    <property type="project" value="UniProtKB-KW"/>
</dbReference>
<evidence type="ECO:0000256" key="7">
    <source>
        <dbReference type="ARBA" id="ARBA00023065"/>
    </source>
</evidence>
<keyword evidence="6 11" id="KW-0732">Signal</keyword>
<keyword evidence="8" id="KW-0626">Porin</keyword>
<dbReference type="Proteomes" id="UP000400981">
    <property type="component" value="Unassembled WGS sequence"/>
</dbReference>
<feature type="chain" id="PRO_5023091228" evidence="11">
    <location>
        <begin position="21"/>
        <end position="370"/>
    </location>
</feature>
<keyword evidence="9" id="KW-0472">Membrane</keyword>
<keyword evidence="4" id="KW-1134">Transmembrane beta strand</keyword>
<evidence type="ECO:0000256" key="11">
    <source>
        <dbReference type="SAM" id="SignalP"/>
    </source>
</evidence>
<feature type="signal peptide" evidence="11">
    <location>
        <begin position="1"/>
        <end position="20"/>
    </location>
</feature>
<dbReference type="PRINTS" id="PR00184">
    <property type="entry name" value="NEISSPPORIN"/>
</dbReference>
<dbReference type="PANTHER" id="PTHR34501">
    <property type="entry name" value="PROTEIN YDDL-RELATED"/>
    <property type="match status" value="1"/>
</dbReference>
<dbReference type="InterPro" id="IPR033900">
    <property type="entry name" value="Gram_neg_porin_domain"/>
</dbReference>
<feature type="domain" description="Porin" evidence="12">
    <location>
        <begin position="12"/>
        <end position="332"/>
    </location>
</feature>
<evidence type="ECO:0000256" key="4">
    <source>
        <dbReference type="ARBA" id="ARBA00022452"/>
    </source>
</evidence>
<evidence type="ECO:0000256" key="8">
    <source>
        <dbReference type="ARBA" id="ARBA00023114"/>
    </source>
</evidence>
<accession>A0A5E4RX63</accession>
<keyword evidence="3" id="KW-0813">Transport</keyword>
<dbReference type="InterPro" id="IPR001702">
    <property type="entry name" value="Porin_Gram-ve"/>
</dbReference>
<gene>
    <name evidence="13" type="ORF">PEP31012_00434</name>
</gene>
<comment type="subcellular location">
    <subcellularLocation>
        <location evidence="1">Cell outer membrane</location>
        <topology evidence="1">Multi-pass membrane protein</topology>
    </subcellularLocation>
</comment>
<evidence type="ECO:0000256" key="6">
    <source>
        <dbReference type="ARBA" id="ARBA00022729"/>
    </source>
</evidence>
<dbReference type="GO" id="GO:0034220">
    <property type="term" value="P:monoatomic ion transmembrane transport"/>
    <property type="evidence" value="ECO:0007669"/>
    <property type="project" value="InterPro"/>
</dbReference>
<proteinExistence type="predicted"/>
<keyword evidence="5" id="KW-0812">Transmembrane</keyword>
<dbReference type="SUPFAM" id="SSF56935">
    <property type="entry name" value="Porins"/>
    <property type="match status" value="1"/>
</dbReference>
<evidence type="ECO:0000313" key="13">
    <source>
        <dbReference type="EMBL" id="VVD67685.1"/>
    </source>
</evidence>
<dbReference type="PANTHER" id="PTHR34501:SF9">
    <property type="entry name" value="MAJOR OUTER MEMBRANE PROTEIN P.IA"/>
    <property type="match status" value="1"/>
</dbReference>
<name>A0A5E4RX63_9BURK</name>
<dbReference type="Gene3D" id="2.40.160.10">
    <property type="entry name" value="Porin"/>
    <property type="match status" value="1"/>
</dbReference>
<evidence type="ECO:0000313" key="14">
    <source>
        <dbReference type="Proteomes" id="UP000400981"/>
    </source>
</evidence>
<evidence type="ECO:0000256" key="5">
    <source>
        <dbReference type="ARBA" id="ARBA00022692"/>
    </source>
</evidence>
<dbReference type="EMBL" id="CABPSH010000001">
    <property type="protein sequence ID" value="VVD67685.1"/>
    <property type="molecule type" value="Genomic_DNA"/>
</dbReference>
<dbReference type="Pfam" id="PF13609">
    <property type="entry name" value="Porin_4"/>
    <property type="match status" value="1"/>
</dbReference>
<organism evidence="13 14">
    <name type="scientific">Pandoraea eparura</name>
    <dbReference type="NCBI Taxonomy" id="2508291"/>
    <lineage>
        <taxon>Bacteria</taxon>
        <taxon>Pseudomonadati</taxon>
        <taxon>Pseudomonadota</taxon>
        <taxon>Betaproteobacteria</taxon>
        <taxon>Burkholderiales</taxon>
        <taxon>Burkholderiaceae</taxon>
        <taxon>Pandoraea</taxon>
    </lineage>
</organism>
<dbReference type="GO" id="GO:0015288">
    <property type="term" value="F:porin activity"/>
    <property type="evidence" value="ECO:0007669"/>
    <property type="project" value="UniProtKB-KW"/>
</dbReference>
<evidence type="ECO:0000256" key="9">
    <source>
        <dbReference type="ARBA" id="ARBA00023136"/>
    </source>
</evidence>
<dbReference type="AlphaFoldDB" id="A0A5E4RX63"/>
<evidence type="ECO:0000256" key="2">
    <source>
        <dbReference type="ARBA" id="ARBA00011233"/>
    </source>
</evidence>
<reference evidence="13 14" key="1">
    <citation type="submission" date="2019-08" db="EMBL/GenBank/DDBJ databases">
        <authorList>
            <person name="Peeters C."/>
        </authorList>
    </citation>
    <scope>NUCLEOTIDE SEQUENCE [LARGE SCALE GENOMIC DNA]</scope>
    <source>
        <strain evidence="13 14">LMG 31012</strain>
    </source>
</reference>
<keyword evidence="7" id="KW-0406">Ion transport</keyword>
<protein>
    <submittedName>
        <fullName evidence="13">Porin</fullName>
    </submittedName>
</protein>
<dbReference type="OrthoDB" id="8982743at2"/>
<dbReference type="InterPro" id="IPR002299">
    <property type="entry name" value="Porin_Neis"/>
</dbReference>
<sequence length="370" mass="39528">MKRCLLLSCVTLVMAGPVCAQNSVTLYGVLSEGVMYTNNAGGHSQWQLASGIQQSPRFGLTGSEDLGGGNRTIFTLESGFSLGNGTLGQGGRLFGRQAFVGLANDRWGQVTIGRQIDTMAQSLGQYEAAVQFATYGPPIGDNDNVFPTFRLSNAVQYKSVNIAGVQVLSQYAFANTAGNFSNNRDFNAALTYANGPLSAGLAYHVVNMPNSATNTAGAVYGDYGFSSPFVTSGTGASVSKQQMYGVGGSYALGKAKFSLMFTHSQFDYLDASRLGLSNYEATATYFVTPSLLAGLGYIFTDGHDSPTGKKPQWHQVDVGLDWYLSKRTDVFIVGIFQKAAGDAKVAQIYYNSPSNSRQQLSASMGIRHKF</sequence>
<dbReference type="CDD" id="cd00342">
    <property type="entry name" value="gram_neg_porins"/>
    <property type="match status" value="1"/>
</dbReference>
<evidence type="ECO:0000256" key="10">
    <source>
        <dbReference type="ARBA" id="ARBA00023237"/>
    </source>
</evidence>
<keyword evidence="10" id="KW-0998">Cell outer membrane</keyword>
<dbReference type="RefSeq" id="WP_150587700.1">
    <property type="nucleotide sequence ID" value="NZ_CABPSH010000001.1"/>
</dbReference>
<dbReference type="PRINTS" id="PR00182">
    <property type="entry name" value="ECOLNEIPORIN"/>
</dbReference>
<dbReference type="InterPro" id="IPR023614">
    <property type="entry name" value="Porin_dom_sf"/>
</dbReference>
<evidence type="ECO:0000256" key="1">
    <source>
        <dbReference type="ARBA" id="ARBA00004571"/>
    </source>
</evidence>
<evidence type="ECO:0000259" key="12">
    <source>
        <dbReference type="Pfam" id="PF13609"/>
    </source>
</evidence>
<keyword evidence="14" id="KW-1185">Reference proteome</keyword>